<accession>A0AAV8YFQ3</accession>
<comment type="similarity">
    <text evidence="1">Belongs to the CWC26 family.</text>
</comment>
<dbReference type="PANTHER" id="PTHR31809">
    <property type="entry name" value="BUD13 HOMOLOG"/>
    <property type="match status" value="1"/>
</dbReference>
<reference evidence="4" key="1">
    <citation type="journal article" date="2023" name="Insect Mol. Biol.">
        <title>Genome sequencing provides insights into the evolution of gene families encoding plant cell wall-degrading enzymes in longhorned beetles.</title>
        <authorList>
            <person name="Shin N.R."/>
            <person name="Okamura Y."/>
            <person name="Kirsch R."/>
            <person name="Pauchet Y."/>
        </authorList>
    </citation>
    <scope>NUCLEOTIDE SEQUENCE</scope>
    <source>
        <strain evidence="4">RBIC_L_NR</strain>
    </source>
</reference>
<dbReference type="GO" id="GO:0000398">
    <property type="term" value="P:mRNA splicing, via spliceosome"/>
    <property type="evidence" value="ECO:0007669"/>
    <property type="project" value="TreeGrafter"/>
</dbReference>
<dbReference type="Proteomes" id="UP001162156">
    <property type="component" value="Unassembled WGS sequence"/>
</dbReference>
<evidence type="ECO:0000313" key="5">
    <source>
        <dbReference type="Proteomes" id="UP001162156"/>
    </source>
</evidence>
<name>A0AAV8YFQ3_9CUCU</name>
<feature type="compositionally biased region" description="Basic and acidic residues" evidence="3">
    <location>
        <begin position="7"/>
        <end position="59"/>
    </location>
</feature>
<dbReference type="Pfam" id="PF09736">
    <property type="entry name" value="Bud13"/>
    <property type="match status" value="1"/>
</dbReference>
<feature type="compositionally biased region" description="Basic and acidic residues" evidence="3">
    <location>
        <begin position="97"/>
        <end position="107"/>
    </location>
</feature>
<feature type="region of interest" description="Disordered" evidence="3">
    <location>
        <begin position="1"/>
        <end position="107"/>
    </location>
</feature>
<evidence type="ECO:0000313" key="4">
    <source>
        <dbReference type="EMBL" id="KAJ8950140.1"/>
    </source>
</evidence>
<dbReference type="InterPro" id="IPR018609">
    <property type="entry name" value="Bud13"/>
</dbReference>
<dbReference type="EMBL" id="JANEYF010002186">
    <property type="protein sequence ID" value="KAJ8950140.1"/>
    <property type="molecule type" value="Genomic_DNA"/>
</dbReference>
<dbReference type="GO" id="GO:0070274">
    <property type="term" value="C:RES complex"/>
    <property type="evidence" value="ECO:0007669"/>
    <property type="project" value="TreeGrafter"/>
</dbReference>
<evidence type="ECO:0000256" key="2">
    <source>
        <dbReference type="ARBA" id="ARBA00014454"/>
    </source>
</evidence>
<dbReference type="InterPro" id="IPR051112">
    <property type="entry name" value="CWC26_splicing_factor"/>
</dbReference>
<dbReference type="GO" id="GO:0003723">
    <property type="term" value="F:RNA binding"/>
    <property type="evidence" value="ECO:0007669"/>
    <property type="project" value="TreeGrafter"/>
</dbReference>
<gene>
    <name evidence="4" type="ORF">NQ314_007993</name>
</gene>
<evidence type="ECO:0000256" key="3">
    <source>
        <dbReference type="SAM" id="MobiDB-lite"/>
    </source>
</evidence>
<dbReference type="GO" id="GO:0005684">
    <property type="term" value="C:U2-type spliceosomal complex"/>
    <property type="evidence" value="ECO:0007669"/>
    <property type="project" value="TreeGrafter"/>
</dbReference>
<dbReference type="AlphaFoldDB" id="A0AAV8YFQ3"/>
<dbReference type="PANTHER" id="PTHR31809:SF0">
    <property type="entry name" value="BUD13 HOMOLOG"/>
    <property type="match status" value="1"/>
</dbReference>
<evidence type="ECO:0000256" key="1">
    <source>
        <dbReference type="ARBA" id="ARBA00011069"/>
    </source>
</evidence>
<comment type="caution">
    <text evidence="4">The sequence shown here is derived from an EMBL/GenBank/DDBJ whole genome shotgun (WGS) entry which is preliminary data.</text>
</comment>
<sequence length="301" mass="35169">MFSPRVTIREEKSSKKKEDKEENPSRSKSRTTDKSPPRKKDKVEHNSPSRNISHDEDVSPPRMRIRTGGSGISPKKNRQADSKQKKSRWGNWSTEAYPEKTGRSDEKMTKTLDGKKAGLQNAKDLVTETIVLRHREDEIFKNMSAEVSGVNAATIVRGKKVRDLEEEARQKDTEKKTKEKYDRWGKGLKQVVDQNERIAEQLHEMSKPLARYADDDDLEKYLKEKEREGDPMLAYIRKKKKKRVEKPVYMGEFMPNRFGIHPGYRWDGVDRSNGYEKKWFQVQNSKKATQEEAFKWSTEDM</sequence>
<proteinExistence type="inferred from homology"/>
<organism evidence="4 5">
    <name type="scientific">Rhamnusium bicolor</name>
    <dbReference type="NCBI Taxonomy" id="1586634"/>
    <lineage>
        <taxon>Eukaryota</taxon>
        <taxon>Metazoa</taxon>
        <taxon>Ecdysozoa</taxon>
        <taxon>Arthropoda</taxon>
        <taxon>Hexapoda</taxon>
        <taxon>Insecta</taxon>
        <taxon>Pterygota</taxon>
        <taxon>Neoptera</taxon>
        <taxon>Endopterygota</taxon>
        <taxon>Coleoptera</taxon>
        <taxon>Polyphaga</taxon>
        <taxon>Cucujiformia</taxon>
        <taxon>Chrysomeloidea</taxon>
        <taxon>Cerambycidae</taxon>
        <taxon>Lepturinae</taxon>
        <taxon>Rhagiini</taxon>
        <taxon>Rhamnusium</taxon>
    </lineage>
</organism>
<protein>
    <recommendedName>
        <fullName evidence="2">BUD13 homolog</fullName>
    </recommendedName>
</protein>
<keyword evidence="5" id="KW-1185">Reference proteome</keyword>